<feature type="domain" description="Phage integrase SAM-like" evidence="6">
    <location>
        <begin position="96"/>
        <end position="199"/>
    </location>
</feature>
<dbReference type="Gene3D" id="1.10.443.10">
    <property type="entry name" value="Intergrase catalytic core"/>
    <property type="match status" value="1"/>
</dbReference>
<evidence type="ECO:0000256" key="3">
    <source>
        <dbReference type="ARBA" id="ARBA00023125"/>
    </source>
</evidence>
<dbReference type="GO" id="GO:0075713">
    <property type="term" value="P:establishment of integrated proviral latency"/>
    <property type="evidence" value="ECO:0007669"/>
    <property type="project" value="UniProtKB-KW"/>
</dbReference>
<dbReference type="InterPro" id="IPR013762">
    <property type="entry name" value="Integrase-like_cat_sf"/>
</dbReference>
<reference evidence="7" key="1">
    <citation type="journal article" date="2021" name="Proc. Natl. Acad. Sci. U.S.A.">
        <title>A Catalog of Tens of Thousands of Viruses from Human Metagenomes Reveals Hidden Associations with Chronic Diseases.</title>
        <authorList>
            <person name="Tisza M.J."/>
            <person name="Buck C.B."/>
        </authorList>
    </citation>
    <scope>NUCLEOTIDE SEQUENCE</scope>
    <source>
        <strain evidence="7">Ctfbh2</strain>
    </source>
</reference>
<keyword evidence="3" id="KW-0238">DNA-binding</keyword>
<dbReference type="InterPro" id="IPR025269">
    <property type="entry name" value="SAM-like_dom"/>
</dbReference>
<keyword evidence="5" id="KW-1160">Virus entry into host cell</keyword>
<proteinExistence type="inferred from homology"/>
<name>A0A8S5T3M2_9CAUD</name>
<dbReference type="GO" id="GO:0006310">
    <property type="term" value="P:DNA recombination"/>
    <property type="evidence" value="ECO:0007669"/>
    <property type="project" value="UniProtKB-KW"/>
</dbReference>
<dbReference type="PANTHER" id="PTHR30349">
    <property type="entry name" value="PHAGE INTEGRASE-RELATED"/>
    <property type="match status" value="1"/>
</dbReference>
<keyword evidence="4" id="KW-0233">DNA recombination</keyword>
<evidence type="ECO:0000256" key="2">
    <source>
        <dbReference type="ARBA" id="ARBA00022908"/>
    </source>
</evidence>
<evidence type="ECO:0000256" key="4">
    <source>
        <dbReference type="ARBA" id="ARBA00023172"/>
    </source>
</evidence>
<keyword evidence="2" id="KW-0229">DNA integration</keyword>
<accession>A0A8S5T3M2</accession>
<dbReference type="GO" id="GO:0003677">
    <property type="term" value="F:DNA binding"/>
    <property type="evidence" value="ECO:0007669"/>
    <property type="project" value="UniProtKB-KW"/>
</dbReference>
<evidence type="ECO:0000256" key="5">
    <source>
        <dbReference type="ARBA" id="ARBA00023195"/>
    </source>
</evidence>
<evidence type="ECO:0000313" key="7">
    <source>
        <dbReference type="EMBL" id="DAF57933.1"/>
    </source>
</evidence>
<dbReference type="InterPro" id="IPR010998">
    <property type="entry name" value="Integrase_recombinase_N"/>
</dbReference>
<organism evidence="7">
    <name type="scientific">Siphoviridae sp. ctfbh2</name>
    <dbReference type="NCBI Taxonomy" id="2827909"/>
    <lineage>
        <taxon>Viruses</taxon>
        <taxon>Duplodnaviria</taxon>
        <taxon>Heunggongvirae</taxon>
        <taxon>Uroviricota</taxon>
        <taxon>Caudoviricetes</taxon>
    </lineage>
</organism>
<dbReference type="InterPro" id="IPR050090">
    <property type="entry name" value="Tyrosine_recombinase_XerCD"/>
</dbReference>
<dbReference type="PANTHER" id="PTHR30349:SF64">
    <property type="entry name" value="PROPHAGE INTEGRASE INTD-RELATED"/>
    <property type="match status" value="1"/>
</dbReference>
<sequence length="417" mass="48083">MKHHKKDDGTYNPKIRISHNRSSSYVSTSIYTELVKFRKGSSTGTVISESIKEELDMIVSEYRRIINANPAAVSACMTSKEVVELIRRRNESRDVDFIQYAREFIESISNEGTRTIKTTGINSLCHFLSYKGLSGLSVHKLTSSFLREYEAWLRTDRVIRVRQRHGTREEYKDIKKKALNDTGIHSYMGIIQSIYNKALLEFNDYETGDIVISNNPFKAYVMPKVLMPRKRAVGVDVIRKIYGYSSSKENIQFTRDLYILSFLLAGMNIADMFGYRMRGNYIEYERKKTRSRRKDQAFISVYVHPLAMEIIEKYRDEANDGIFDFLCKYSDSRGVTRAVHRGLKRICADLGIDYVQFYSARHSFATIARNDCGFGKDDIAMCLNHSSGRSVTDSYIKEDYSVIEKVIKGVVKFVFGE</sequence>
<dbReference type="Pfam" id="PF13102">
    <property type="entry name" value="Phage_int_SAM_5"/>
    <property type="match status" value="1"/>
</dbReference>
<protein>
    <submittedName>
        <fullName evidence="7">Integrase</fullName>
    </submittedName>
</protein>
<evidence type="ECO:0000259" key="6">
    <source>
        <dbReference type="Pfam" id="PF13102"/>
    </source>
</evidence>
<dbReference type="InterPro" id="IPR011010">
    <property type="entry name" value="DNA_brk_join_enz"/>
</dbReference>
<dbReference type="GO" id="GO:0015074">
    <property type="term" value="P:DNA integration"/>
    <property type="evidence" value="ECO:0007669"/>
    <property type="project" value="UniProtKB-KW"/>
</dbReference>
<evidence type="ECO:0000256" key="1">
    <source>
        <dbReference type="ARBA" id="ARBA00008857"/>
    </source>
</evidence>
<dbReference type="SUPFAM" id="SSF56349">
    <property type="entry name" value="DNA breaking-rejoining enzymes"/>
    <property type="match status" value="1"/>
</dbReference>
<dbReference type="Gene3D" id="1.10.150.130">
    <property type="match status" value="1"/>
</dbReference>
<dbReference type="EMBL" id="BK032744">
    <property type="protein sequence ID" value="DAF57933.1"/>
    <property type="molecule type" value="Genomic_DNA"/>
</dbReference>
<dbReference type="GO" id="GO:0044826">
    <property type="term" value="P:viral genome integration into host DNA"/>
    <property type="evidence" value="ECO:0007669"/>
    <property type="project" value="UniProtKB-KW"/>
</dbReference>
<comment type="similarity">
    <text evidence="1">Belongs to the 'phage' integrase family.</text>
</comment>
<keyword evidence="5" id="KW-1179">Viral genome integration</keyword>